<dbReference type="RefSeq" id="WP_281483464.1">
    <property type="nucleotide sequence ID" value="NZ_CP124543.1"/>
</dbReference>
<dbReference type="Proteomes" id="UP001223520">
    <property type="component" value="Chromosome"/>
</dbReference>
<accession>A0AAJ6NT23</accession>
<dbReference type="Gene3D" id="1.10.1200.10">
    <property type="entry name" value="ACP-like"/>
    <property type="match status" value="1"/>
</dbReference>
<sequence>MKNLQNVTKELTNTSLLQFFKSSHNTLLECIQNLGNSRETFLYRSDVEARPLQQQFQTEEVIEGWLVFYLSKLLLVNHSEINIHLPFEYYGITSLEALRLTYAIEVWLGRRFSLELVYEYPTVKVLAQHLAKEVEYVCVS</sequence>
<evidence type="ECO:0000256" key="2">
    <source>
        <dbReference type="ARBA" id="ARBA00022553"/>
    </source>
</evidence>
<organism evidence="4 5">
    <name type="scientific">Halotia branconii CENA392</name>
    <dbReference type="NCBI Taxonomy" id="1539056"/>
    <lineage>
        <taxon>Bacteria</taxon>
        <taxon>Bacillati</taxon>
        <taxon>Cyanobacteriota</taxon>
        <taxon>Cyanophyceae</taxon>
        <taxon>Nostocales</taxon>
        <taxon>Nodulariaceae</taxon>
        <taxon>Halotia</taxon>
    </lineage>
</organism>
<protein>
    <submittedName>
        <fullName evidence="4">Acyl carrier protein</fullName>
    </submittedName>
</protein>
<dbReference type="InterPro" id="IPR009081">
    <property type="entry name" value="PP-bd_ACP"/>
</dbReference>
<keyword evidence="1" id="KW-0596">Phosphopantetheine</keyword>
<name>A0AAJ6NT23_9CYAN</name>
<dbReference type="Pfam" id="PF00550">
    <property type="entry name" value="PP-binding"/>
    <property type="match status" value="1"/>
</dbReference>
<reference evidence="4 5" key="1">
    <citation type="journal article" date="2023" name="Limnol Oceanogr Lett">
        <title>Environmental adaptations by the intertidal Antarctic cyanobacterium Halotia branconii CENA392 as revealed using long-read genome sequencing.</title>
        <authorList>
            <person name="Dextro R.B."/>
            <person name="Delbaje E."/>
            <person name="Freitas P.N.N."/>
            <person name="Geraldes V."/>
            <person name="Pinto E."/>
            <person name="Long P.F."/>
            <person name="Fiore M.F."/>
        </authorList>
    </citation>
    <scope>NUCLEOTIDE SEQUENCE [LARGE SCALE GENOMIC DNA]</scope>
    <source>
        <strain evidence="4 5">CENA392</strain>
    </source>
</reference>
<dbReference type="AlphaFoldDB" id="A0AAJ6NT23"/>
<dbReference type="EMBL" id="CP124543">
    <property type="protein sequence ID" value="WGV26209.1"/>
    <property type="molecule type" value="Genomic_DNA"/>
</dbReference>
<dbReference type="InterPro" id="IPR036736">
    <property type="entry name" value="ACP-like_sf"/>
</dbReference>
<evidence type="ECO:0000313" key="5">
    <source>
        <dbReference type="Proteomes" id="UP001223520"/>
    </source>
</evidence>
<dbReference type="SMART" id="SM00823">
    <property type="entry name" value="PKS_PP"/>
    <property type="match status" value="1"/>
</dbReference>
<dbReference type="PROSITE" id="PS50075">
    <property type="entry name" value="CARRIER"/>
    <property type="match status" value="1"/>
</dbReference>
<dbReference type="KEGG" id="hbq:QI031_01450"/>
<gene>
    <name evidence="4" type="ORF">QI031_01450</name>
</gene>
<keyword evidence="2" id="KW-0597">Phosphoprotein</keyword>
<evidence type="ECO:0000256" key="1">
    <source>
        <dbReference type="ARBA" id="ARBA00022450"/>
    </source>
</evidence>
<dbReference type="GO" id="GO:0031177">
    <property type="term" value="F:phosphopantetheine binding"/>
    <property type="evidence" value="ECO:0007669"/>
    <property type="project" value="InterPro"/>
</dbReference>
<feature type="domain" description="Carrier" evidence="3">
    <location>
        <begin position="57"/>
        <end position="134"/>
    </location>
</feature>
<proteinExistence type="predicted"/>
<dbReference type="InterPro" id="IPR020806">
    <property type="entry name" value="PKS_PP-bd"/>
</dbReference>
<evidence type="ECO:0000313" key="4">
    <source>
        <dbReference type="EMBL" id="WGV26209.1"/>
    </source>
</evidence>
<evidence type="ECO:0000259" key="3">
    <source>
        <dbReference type="PROSITE" id="PS50075"/>
    </source>
</evidence>
<keyword evidence="5" id="KW-1185">Reference proteome</keyword>
<dbReference type="SUPFAM" id="SSF47336">
    <property type="entry name" value="ACP-like"/>
    <property type="match status" value="1"/>
</dbReference>